<dbReference type="EMBL" id="DF977455">
    <property type="protein sequence ID" value="GAP85247.1"/>
    <property type="molecule type" value="Genomic_DNA"/>
</dbReference>
<dbReference type="GO" id="GO:0008483">
    <property type="term" value="F:transaminase activity"/>
    <property type="evidence" value="ECO:0007669"/>
    <property type="project" value="InterPro"/>
</dbReference>
<dbReference type="InterPro" id="IPR015422">
    <property type="entry name" value="PyrdxlP-dep_Trfase_small"/>
</dbReference>
<accession>A0A1W2TBG1</accession>
<keyword evidence="1 2" id="KW-0663">Pyridoxal phosphate</keyword>
<dbReference type="GO" id="GO:0030170">
    <property type="term" value="F:pyridoxal phosphate binding"/>
    <property type="evidence" value="ECO:0007669"/>
    <property type="project" value="InterPro"/>
</dbReference>
<organism evidence="3">
    <name type="scientific">Rosellinia necatrix</name>
    <name type="common">White root-rot fungus</name>
    <dbReference type="NCBI Taxonomy" id="77044"/>
    <lineage>
        <taxon>Eukaryota</taxon>
        <taxon>Fungi</taxon>
        <taxon>Dikarya</taxon>
        <taxon>Ascomycota</taxon>
        <taxon>Pezizomycotina</taxon>
        <taxon>Sordariomycetes</taxon>
        <taxon>Xylariomycetidae</taxon>
        <taxon>Xylariales</taxon>
        <taxon>Xylariaceae</taxon>
        <taxon>Rosellinia</taxon>
    </lineage>
</organism>
<evidence type="ECO:0000256" key="1">
    <source>
        <dbReference type="ARBA" id="ARBA00022898"/>
    </source>
</evidence>
<dbReference type="Proteomes" id="UP000054516">
    <property type="component" value="Unassembled WGS sequence"/>
</dbReference>
<protein>
    <submittedName>
        <fullName evidence="3">Uncharacterized protein</fullName>
    </submittedName>
</protein>
<dbReference type="STRING" id="77044.A0A1W2TBG1"/>
<dbReference type="OrthoDB" id="406765at2759"/>
<name>A0A1W2TBG1_ROSNE</name>
<evidence type="ECO:0000313" key="3">
    <source>
        <dbReference type="EMBL" id="GAP85247.1"/>
    </source>
</evidence>
<dbReference type="AlphaFoldDB" id="A0A1W2TBG1"/>
<evidence type="ECO:0000313" key="4">
    <source>
        <dbReference type="Proteomes" id="UP000054516"/>
    </source>
</evidence>
<dbReference type="SUPFAM" id="SSF53383">
    <property type="entry name" value="PLP-dependent transferases"/>
    <property type="match status" value="1"/>
</dbReference>
<dbReference type="InterPro" id="IPR015424">
    <property type="entry name" value="PyrdxlP-dep_Trfase"/>
</dbReference>
<dbReference type="Gene3D" id="3.40.640.10">
    <property type="entry name" value="Type I PLP-dependent aspartate aminotransferase-like (Major domain)"/>
    <property type="match status" value="1"/>
</dbReference>
<dbReference type="InterPro" id="IPR005814">
    <property type="entry name" value="Aminotrans_3"/>
</dbReference>
<keyword evidence="4" id="KW-1185">Reference proteome</keyword>
<sequence length="481" mass="53107">MNPPQASQNGSSDDTLLDHDLHSAWGSVYTNRSTVSDKGILPLWQQYAVDKAGVDRKYQLILNEYTDLFTKVFGGYYPISMHAHATDSLMPTTIASLILNTAATSPLVLDSPILRPKADEKPEETGMRVRDFALNFLGWTETHVLAPTFIVADNIYGAGYGPMAHASKEWETSAIAAGPKPFVVNMREADEATLNVQFAEAKAKGAIAVVFDMVSTEDGLVFTPEKFGLVKACCARHRLLLIVDETMTAMRCGAPFAFQRPEYAREAAEHQPDLVIFGKGIGVSGIAIGFGGVMTKGLTYTKPEDIRQTIRYWRALVSRPIRLPNLLEALSILRASVAEDWPAQSERIGEAIRGVLHELEPQTREPGAVQGLAAVIAIDRDIALRHRVMCAIRRRSPWARLLPKLSSTSADREGLMRQVFGQESRGQRQALSREAEQCGAIPLWCFICGIEATEDDWCRTCFLSSCNNEVCVKAFHRHACI</sequence>
<dbReference type="OMA" id="WIPWVKW"/>
<gene>
    <name evidence="3" type="ORF">SAMD00023353_1002790</name>
</gene>
<dbReference type="InterPro" id="IPR015421">
    <property type="entry name" value="PyrdxlP-dep_Trfase_major"/>
</dbReference>
<comment type="similarity">
    <text evidence="2">Belongs to the class-III pyridoxal-phosphate-dependent aminotransferase family.</text>
</comment>
<dbReference type="Pfam" id="PF00202">
    <property type="entry name" value="Aminotran_3"/>
    <property type="match status" value="1"/>
</dbReference>
<evidence type="ECO:0000256" key="2">
    <source>
        <dbReference type="RuleBase" id="RU003560"/>
    </source>
</evidence>
<dbReference type="Gene3D" id="3.90.1150.10">
    <property type="entry name" value="Aspartate Aminotransferase, domain 1"/>
    <property type="match status" value="1"/>
</dbReference>
<proteinExistence type="inferred from homology"/>
<reference evidence="3" key="1">
    <citation type="submission" date="2016-03" db="EMBL/GenBank/DDBJ databases">
        <title>Draft genome sequence of Rosellinia necatrix.</title>
        <authorList>
            <person name="Kanematsu S."/>
        </authorList>
    </citation>
    <scope>NUCLEOTIDE SEQUENCE [LARGE SCALE GENOMIC DNA]</scope>
    <source>
        <strain evidence="3">W97</strain>
    </source>
</reference>